<feature type="transmembrane region" description="Helical" evidence="6">
    <location>
        <begin position="12"/>
        <end position="31"/>
    </location>
</feature>
<evidence type="ECO:0000313" key="8">
    <source>
        <dbReference type="EMBL" id="TLU72716.1"/>
    </source>
</evidence>
<gene>
    <name evidence="8" type="ORF">FE263_11835</name>
</gene>
<dbReference type="InterPro" id="IPR018076">
    <property type="entry name" value="T2SS_GspF_dom"/>
</dbReference>
<comment type="subcellular location">
    <subcellularLocation>
        <location evidence="1">Cell membrane</location>
        <topology evidence="1">Multi-pass membrane protein</topology>
    </subcellularLocation>
</comment>
<dbReference type="Proteomes" id="UP000305654">
    <property type="component" value="Unassembled WGS sequence"/>
</dbReference>
<dbReference type="OrthoDB" id="9810662at2"/>
<evidence type="ECO:0000256" key="3">
    <source>
        <dbReference type="ARBA" id="ARBA00022692"/>
    </source>
</evidence>
<proteinExistence type="predicted"/>
<feature type="transmembrane region" description="Helical" evidence="6">
    <location>
        <begin position="139"/>
        <end position="157"/>
    </location>
</feature>
<name>A0A5R9JBE3_9PROT</name>
<dbReference type="AlphaFoldDB" id="A0A5R9JBE3"/>
<dbReference type="Pfam" id="PF00482">
    <property type="entry name" value="T2SSF"/>
    <property type="match status" value="1"/>
</dbReference>
<protein>
    <submittedName>
        <fullName evidence="8">Type II secretion system F family protein</fullName>
    </submittedName>
</protein>
<evidence type="ECO:0000259" key="7">
    <source>
        <dbReference type="Pfam" id="PF00482"/>
    </source>
</evidence>
<dbReference type="PANTHER" id="PTHR35007">
    <property type="entry name" value="INTEGRAL MEMBRANE PROTEIN-RELATED"/>
    <property type="match status" value="1"/>
</dbReference>
<dbReference type="RefSeq" id="WP_138326177.1">
    <property type="nucleotide sequence ID" value="NZ_VCDI01000003.1"/>
</dbReference>
<keyword evidence="9" id="KW-1185">Reference proteome</keyword>
<feature type="transmembrane region" description="Helical" evidence="6">
    <location>
        <begin position="283"/>
        <end position="312"/>
    </location>
</feature>
<organism evidence="8 9">
    <name type="scientific">Lichenicoccus roseus</name>
    <dbReference type="NCBI Taxonomy" id="2683649"/>
    <lineage>
        <taxon>Bacteria</taxon>
        <taxon>Pseudomonadati</taxon>
        <taxon>Pseudomonadota</taxon>
        <taxon>Alphaproteobacteria</taxon>
        <taxon>Acetobacterales</taxon>
        <taxon>Acetobacteraceae</taxon>
        <taxon>Lichenicoccus</taxon>
    </lineage>
</organism>
<keyword evidence="2" id="KW-1003">Cell membrane</keyword>
<dbReference type="PANTHER" id="PTHR35007:SF2">
    <property type="entry name" value="PILUS ASSEMBLE PROTEIN"/>
    <property type="match status" value="1"/>
</dbReference>
<evidence type="ECO:0000256" key="1">
    <source>
        <dbReference type="ARBA" id="ARBA00004651"/>
    </source>
</evidence>
<reference evidence="8 9" key="1">
    <citation type="submission" date="2019-05" db="EMBL/GenBank/DDBJ databases">
        <authorList>
            <person name="Pankratov T."/>
            <person name="Grouzdev D."/>
        </authorList>
    </citation>
    <scope>NUCLEOTIDE SEQUENCE [LARGE SCALE GENOMIC DNA]</scope>
    <source>
        <strain evidence="8 9">KEBCLARHB70R</strain>
    </source>
</reference>
<sequence length="319" mass="34288">MIPSGLFPHRALLTVGAALLAGGLTGCLLLLRRDRLRRRLAQRLQSLRMAQPGSATQPAPSREDAALRMLAMVGSLLSQSGLLPAATLEQMSRTLSIAGLPGANAIAIFIGAKVLGCGGLLLLFSLLVTGFSIHAPWHTVLPVAGALAGLLAPDYILRQSRARYLTRLQAGIPDTLDMLLICTEAGLGLEPAIDRVAAEMSHSHIEVSRELRITSNEMRLITDRKQVLDNLGIRTGLESLRRLGTALNQAVQFGTPMGQALRTLAVEMRQESMTRNEARAARLPVMLTFPMILFILPCIFIIVVGPAIMLMANAFNGGH</sequence>
<feature type="domain" description="Type II secretion system protein GspF" evidence="7">
    <location>
        <begin position="176"/>
        <end position="304"/>
    </location>
</feature>
<keyword evidence="4 6" id="KW-1133">Transmembrane helix</keyword>
<feature type="transmembrane region" description="Helical" evidence="6">
    <location>
        <begin position="114"/>
        <end position="133"/>
    </location>
</feature>
<comment type="caution">
    <text evidence="8">The sequence shown here is derived from an EMBL/GenBank/DDBJ whole genome shotgun (WGS) entry which is preliminary data.</text>
</comment>
<evidence type="ECO:0000313" key="9">
    <source>
        <dbReference type="Proteomes" id="UP000305654"/>
    </source>
</evidence>
<evidence type="ECO:0000256" key="5">
    <source>
        <dbReference type="ARBA" id="ARBA00023136"/>
    </source>
</evidence>
<dbReference type="EMBL" id="VCDI01000003">
    <property type="protein sequence ID" value="TLU72716.1"/>
    <property type="molecule type" value="Genomic_DNA"/>
</dbReference>
<accession>A0A5R9JBE3</accession>
<keyword evidence="3 6" id="KW-0812">Transmembrane</keyword>
<keyword evidence="5 6" id="KW-0472">Membrane</keyword>
<evidence type="ECO:0000256" key="2">
    <source>
        <dbReference type="ARBA" id="ARBA00022475"/>
    </source>
</evidence>
<evidence type="ECO:0000256" key="6">
    <source>
        <dbReference type="SAM" id="Phobius"/>
    </source>
</evidence>
<dbReference type="GO" id="GO:0005886">
    <property type="term" value="C:plasma membrane"/>
    <property type="evidence" value="ECO:0007669"/>
    <property type="project" value="UniProtKB-SubCell"/>
</dbReference>
<evidence type="ECO:0000256" key="4">
    <source>
        <dbReference type="ARBA" id="ARBA00022989"/>
    </source>
</evidence>